<evidence type="ECO:0000259" key="7">
    <source>
        <dbReference type="Pfam" id="PF02852"/>
    </source>
</evidence>
<dbReference type="Proteomes" id="UP000265725">
    <property type="component" value="Chromosome"/>
</dbReference>
<dbReference type="InterPro" id="IPR016156">
    <property type="entry name" value="FAD/NAD-linked_Rdtase_dimer_sf"/>
</dbReference>
<dbReference type="SUPFAM" id="SSF51905">
    <property type="entry name" value="FAD/NAD(P)-binding domain"/>
    <property type="match status" value="2"/>
</dbReference>
<dbReference type="PANTHER" id="PTHR43429:SF1">
    <property type="entry name" value="NAD(P)H SULFUR OXIDOREDUCTASE (COA-DEPENDENT)"/>
    <property type="match status" value="1"/>
</dbReference>
<comment type="cofactor">
    <cofactor evidence="1">
        <name>FAD</name>
        <dbReference type="ChEBI" id="CHEBI:57692"/>
    </cofactor>
</comment>
<dbReference type="PRINTS" id="PR00368">
    <property type="entry name" value="FADPNR"/>
</dbReference>
<dbReference type="EC" id="1.8.1.14" evidence="9"/>
<evidence type="ECO:0000256" key="3">
    <source>
        <dbReference type="ARBA" id="ARBA00022630"/>
    </source>
</evidence>
<dbReference type="InterPro" id="IPR004099">
    <property type="entry name" value="Pyr_nucl-diS_OxRdtase_dimer"/>
</dbReference>
<dbReference type="Pfam" id="PF07992">
    <property type="entry name" value="Pyr_redox_2"/>
    <property type="match status" value="1"/>
</dbReference>
<keyword evidence="6" id="KW-0676">Redox-active center</keyword>
<gene>
    <name evidence="9" type="ORF">D3873_03595</name>
</gene>
<dbReference type="InterPro" id="IPR036188">
    <property type="entry name" value="FAD/NAD-bd_sf"/>
</dbReference>
<dbReference type="Pfam" id="PF02852">
    <property type="entry name" value="Pyr_redox_dim"/>
    <property type="match status" value="1"/>
</dbReference>
<keyword evidence="10" id="KW-1185">Reference proteome</keyword>
<sequence length="440" mass="48284">MKKIVIVGAVAGGATAASQIRRLDETAEIIVFDKQDVMSYAACGMPYYLGGTVKKRSHLIATTPEKFKTEKSIDVRLQHEVLSIHRDQKIVRVIDGITGNETEESYDVLILSTGGIAKIPKLKGLDRIPHFTLRTLDEMDAIDSFITENQPKNAVLLGGGFTGMEMAENLTERGVQVTMIERNDRMFHILDPEASNLVEKELTKNGVQFYLEEEIAHIDEKSITLTSGKKLNADFLLINIGITANNSLAKEAGIHIGPTGGIQTNGFLQTNDPDIYAVGDVIENIDFITHLPKQLALAWPAHRQAYIVAKHLCGEAIPFKGFLGTAISKLFDITIAMTGLSKENAEQANIPFKTIKQTSKSNAGYYPHGDLLLVVHYHEKTHKIIGAQVIGEKGADKRIDVLSTAIYAGLTVDDLEELELAYSPPYSSPKDPVNMIGYKA</sequence>
<feature type="domain" description="FAD/NAD(P)-binding" evidence="8">
    <location>
        <begin position="2"/>
        <end position="292"/>
    </location>
</feature>
<organism evidence="9 10">
    <name type="scientific">Paenisporosarcina cavernae</name>
    <dbReference type="NCBI Taxonomy" id="2320858"/>
    <lineage>
        <taxon>Bacteria</taxon>
        <taxon>Bacillati</taxon>
        <taxon>Bacillota</taxon>
        <taxon>Bacilli</taxon>
        <taxon>Bacillales</taxon>
        <taxon>Caryophanaceae</taxon>
        <taxon>Paenisporosarcina</taxon>
    </lineage>
</organism>
<dbReference type="InterPro" id="IPR023753">
    <property type="entry name" value="FAD/NAD-binding_dom"/>
</dbReference>
<keyword evidence="4" id="KW-0274">FAD</keyword>
<dbReference type="InterPro" id="IPR050260">
    <property type="entry name" value="FAD-bd_OxRdtase"/>
</dbReference>
<accession>A0A385YTJ6</accession>
<dbReference type="NCBIfam" id="NF010037">
    <property type="entry name" value="PRK13512.1"/>
    <property type="match status" value="1"/>
</dbReference>
<dbReference type="PANTHER" id="PTHR43429">
    <property type="entry name" value="PYRIDINE NUCLEOTIDE-DISULFIDE OXIDOREDUCTASE DOMAIN-CONTAINING"/>
    <property type="match status" value="1"/>
</dbReference>
<evidence type="ECO:0000313" key="10">
    <source>
        <dbReference type="Proteomes" id="UP000265725"/>
    </source>
</evidence>
<dbReference type="SUPFAM" id="SSF55424">
    <property type="entry name" value="FAD/NAD-linked reductases, dimerisation (C-terminal) domain"/>
    <property type="match status" value="1"/>
</dbReference>
<evidence type="ECO:0000313" key="9">
    <source>
        <dbReference type="EMBL" id="AYC28998.1"/>
    </source>
</evidence>
<proteinExistence type="inferred from homology"/>
<keyword evidence="5 9" id="KW-0560">Oxidoreductase</keyword>
<dbReference type="KEGG" id="paek:D3873_03595"/>
<evidence type="ECO:0000256" key="6">
    <source>
        <dbReference type="ARBA" id="ARBA00023284"/>
    </source>
</evidence>
<name>A0A385YTJ6_9BACL</name>
<dbReference type="EMBL" id="CP032418">
    <property type="protein sequence ID" value="AYC28998.1"/>
    <property type="molecule type" value="Genomic_DNA"/>
</dbReference>
<dbReference type="GO" id="GO:0050451">
    <property type="term" value="F:CoA-disulfide reductase (NADPH) activity"/>
    <property type="evidence" value="ECO:0007669"/>
    <property type="project" value="UniProtKB-EC"/>
</dbReference>
<comment type="similarity">
    <text evidence="2">Belongs to the class-III pyridine nucleotide-disulfide oxidoreductase family.</text>
</comment>
<dbReference type="PRINTS" id="PR00411">
    <property type="entry name" value="PNDRDTASEI"/>
</dbReference>
<evidence type="ECO:0000256" key="2">
    <source>
        <dbReference type="ARBA" id="ARBA00009130"/>
    </source>
</evidence>
<feature type="domain" description="Pyridine nucleotide-disulphide oxidoreductase dimerisation" evidence="7">
    <location>
        <begin position="329"/>
        <end position="427"/>
    </location>
</feature>
<reference evidence="10" key="1">
    <citation type="submission" date="2018-09" db="EMBL/GenBank/DDBJ databases">
        <authorList>
            <person name="Zhu H."/>
        </authorList>
    </citation>
    <scope>NUCLEOTIDE SEQUENCE [LARGE SCALE GENOMIC DNA]</scope>
    <source>
        <strain evidence="10">K2R23-3</strain>
    </source>
</reference>
<evidence type="ECO:0000256" key="4">
    <source>
        <dbReference type="ARBA" id="ARBA00022827"/>
    </source>
</evidence>
<dbReference type="Gene3D" id="3.50.50.60">
    <property type="entry name" value="FAD/NAD(P)-binding domain"/>
    <property type="match status" value="2"/>
</dbReference>
<keyword evidence="3" id="KW-0285">Flavoprotein</keyword>
<dbReference type="OrthoDB" id="9792592at2"/>
<evidence type="ECO:0000259" key="8">
    <source>
        <dbReference type="Pfam" id="PF07992"/>
    </source>
</evidence>
<dbReference type="AlphaFoldDB" id="A0A385YTJ6"/>
<protein>
    <submittedName>
        <fullName evidence="9">CoA-disulfide reductase</fullName>
        <ecNumber evidence="9">1.8.1.14</ecNumber>
    </submittedName>
</protein>
<evidence type="ECO:0000256" key="1">
    <source>
        <dbReference type="ARBA" id="ARBA00001974"/>
    </source>
</evidence>
<dbReference type="RefSeq" id="WP_119882740.1">
    <property type="nucleotide sequence ID" value="NZ_CP032418.1"/>
</dbReference>
<evidence type="ECO:0000256" key="5">
    <source>
        <dbReference type="ARBA" id="ARBA00023002"/>
    </source>
</evidence>